<evidence type="ECO:0000313" key="13">
    <source>
        <dbReference type="Proteomes" id="UP000001950"/>
    </source>
</evidence>
<dbReference type="PANTHER" id="PTHR22854:SF2">
    <property type="entry name" value="INDOLE-3-GLYCEROL-PHOSPHATE SYNTHASE"/>
    <property type="match status" value="1"/>
</dbReference>
<dbReference type="InterPro" id="IPR013785">
    <property type="entry name" value="Aldolase_TIM"/>
</dbReference>
<keyword evidence="10" id="KW-1133">Transmembrane helix</keyword>
<keyword evidence="7" id="KW-0057">Aromatic amino acid biosynthesis</keyword>
<evidence type="ECO:0000256" key="1">
    <source>
        <dbReference type="ARBA" id="ARBA00001633"/>
    </source>
</evidence>
<feature type="transmembrane region" description="Helical" evidence="10">
    <location>
        <begin position="12"/>
        <end position="31"/>
    </location>
</feature>
<keyword evidence="10" id="KW-0472">Membrane</keyword>
<evidence type="ECO:0000256" key="4">
    <source>
        <dbReference type="ARBA" id="ARBA00022605"/>
    </source>
</evidence>
<evidence type="ECO:0000259" key="11">
    <source>
        <dbReference type="Pfam" id="PF00218"/>
    </source>
</evidence>
<dbReference type="eggNOG" id="KOG4201">
    <property type="taxonomic scope" value="Eukaryota"/>
</dbReference>
<comment type="pathway">
    <text evidence="2">Amino-acid biosynthesis; L-tryptophan biosynthesis; L-tryptophan from chorismate: step 4/5.</text>
</comment>
<evidence type="ECO:0000256" key="7">
    <source>
        <dbReference type="ARBA" id="ARBA00023141"/>
    </source>
</evidence>
<sequence>MILFINFISTFILVYYKNVFIALIILIYPIASVCFFKSNIFPFVTNHFTPNIINRNTNNKTAFNNTNNYLTATGGGKNEISEFKIYSRDNRNPYYPEERFYKMITDKYSEVDQLIEQHKDQNDKLQLRLNYLQCTSNLKLSDMLSRNSNNTHHKLCVIADMKRRTPTHNPRCDNNVLSYTDAGEVALNMASVGFDVIFVNVDQKNYGGHINDLNKVFLNLRKLGRTQRPAIVMKDIILHPIQIAQAVEMRADGVILNAAILGNALKDLLTSCITMGIEAIVEVHTTADALRSAEIGFTNFMINQWDRIKNILYPTRALEIKEVLPEYATTIAAGGIMTMEQVHMLALAGIDAVCFGRRLVYPDVPDFINQVKSWKGPSKPILKLSKNKFFSTTPMETTNGDNVPDNSKINIKLSDNHLSLLNEMNYFYFGKGNEVKISDEIEQINKIPEYKIDYEKELTDDQKSREITINIGTPTTENSAKKVTDITRTIEGQDEDFDYNIHKHNKRMEMFMLKWFVEKKKWIKENISSYESEEEASRAYELKKAIEMYNHFRYVTKPAMGGILTQKEMVETEEKLLKNLKDKYESAPKENGKVKLNFDNITTTT</sequence>
<dbReference type="CDD" id="cd00331">
    <property type="entry name" value="IGPS"/>
    <property type="match status" value="1"/>
</dbReference>
<keyword evidence="9" id="KW-0175">Coiled coil</keyword>
<dbReference type="InParanoid" id="Q4UDX1"/>
<keyword evidence="4" id="KW-0028">Amino-acid biosynthesis</keyword>
<keyword evidence="10" id="KW-0812">Transmembrane</keyword>
<evidence type="ECO:0000256" key="2">
    <source>
        <dbReference type="ARBA" id="ARBA00004696"/>
    </source>
</evidence>
<dbReference type="PANTHER" id="PTHR22854">
    <property type="entry name" value="TRYPTOPHAN BIOSYNTHESIS PROTEIN"/>
    <property type="match status" value="1"/>
</dbReference>
<dbReference type="OMA" id="MKDIILH"/>
<evidence type="ECO:0000313" key="12">
    <source>
        <dbReference type="EMBL" id="CAI74718.1"/>
    </source>
</evidence>
<organism evidence="12 13">
    <name type="scientific">Theileria annulata</name>
    <dbReference type="NCBI Taxonomy" id="5874"/>
    <lineage>
        <taxon>Eukaryota</taxon>
        <taxon>Sar</taxon>
        <taxon>Alveolata</taxon>
        <taxon>Apicomplexa</taxon>
        <taxon>Aconoidasida</taxon>
        <taxon>Piroplasmida</taxon>
        <taxon>Theileriidae</taxon>
        <taxon>Theileria</taxon>
    </lineage>
</organism>
<dbReference type="STRING" id="5874.Q4UDX1"/>
<dbReference type="UniPathway" id="UPA00035">
    <property type="reaction ID" value="UER00043"/>
</dbReference>
<dbReference type="VEuPathDB" id="PiroplasmaDB:TA12230"/>
<dbReference type="Proteomes" id="UP000001950">
    <property type="component" value="Chromosome 2"/>
</dbReference>
<evidence type="ECO:0000256" key="6">
    <source>
        <dbReference type="ARBA" id="ARBA00022822"/>
    </source>
</evidence>
<gene>
    <name evidence="12" type="ORF">TA12230</name>
</gene>
<reference evidence="12 13" key="1">
    <citation type="journal article" date="2005" name="Science">
        <title>Genome of the host-cell transforming parasite Theileria annulata compared with T. parva.</title>
        <authorList>
            <person name="Pain A."/>
            <person name="Renauld H."/>
            <person name="Berriman M."/>
            <person name="Murphy L."/>
            <person name="Yeats C.A."/>
            <person name="Weir W."/>
            <person name="Kerhornou A."/>
            <person name="Aslett M."/>
            <person name="Bishop R."/>
            <person name="Bouchier C."/>
            <person name="Cochet M."/>
            <person name="Coulson R.M.R."/>
            <person name="Cronin A."/>
            <person name="de Villiers E.P."/>
            <person name="Fraser A."/>
            <person name="Fosker N."/>
            <person name="Gardner M."/>
            <person name="Goble A."/>
            <person name="Griffiths-Jones S."/>
            <person name="Harris D.E."/>
            <person name="Katzer F."/>
            <person name="Larke N."/>
            <person name="Lord A."/>
            <person name="Maser P."/>
            <person name="McKellar S."/>
            <person name="Mooney P."/>
            <person name="Morton F."/>
            <person name="Nene V."/>
            <person name="O'Neil S."/>
            <person name="Price C."/>
            <person name="Quail M.A."/>
            <person name="Rabbinowitsch E."/>
            <person name="Rawlings N.D."/>
            <person name="Rutter S."/>
            <person name="Saunders D."/>
            <person name="Seeger K."/>
            <person name="Shah T."/>
            <person name="Squares R."/>
            <person name="Squares S."/>
            <person name="Tivey A."/>
            <person name="Walker A.R."/>
            <person name="Woodward J."/>
            <person name="Dobbelaere D.A.E."/>
            <person name="Langsley G."/>
            <person name="Rajandream M.A."/>
            <person name="McKeever D."/>
            <person name="Shiels B."/>
            <person name="Tait A."/>
            <person name="Barrell B.G."/>
            <person name="Hall N."/>
        </authorList>
    </citation>
    <scope>NUCLEOTIDE SEQUENCE [LARGE SCALE GENOMIC DNA]</scope>
    <source>
        <strain evidence="13">Ankara</strain>
    </source>
</reference>
<evidence type="ECO:0000256" key="3">
    <source>
        <dbReference type="ARBA" id="ARBA00012362"/>
    </source>
</evidence>
<dbReference type="EMBL" id="CR940348">
    <property type="protein sequence ID" value="CAI74718.1"/>
    <property type="molecule type" value="Genomic_DNA"/>
</dbReference>
<feature type="domain" description="Indole-3-glycerol phosphate synthase" evidence="11">
    <location>
        <begin position="111"/>
        <end position="363"/>
    </location>
</feature>
<dbReference type="Pfam" id="PF00218">
    <property type="entry name" value="IGPS"/>
    <property type="match status" value="1"/>
</dbReference>
<evidence type="ECO:0000256" key="8">
    <source>
        <dbReference type="ARBA" id="ARBA00023239"/>
    </source>
</evidence>
<evidence type="ECO:0000256" key="10">
    <source>
        <dbReference type="SAM" id="Phobius"/>
    </source>
</evidence>
<dbReference type="GeneID" id="3862051"/>
<dbReference type="GO" id="GO:0000162">
    <property type="term" value="P:L-tryptophan biosynthetic process"/>
    <property type="evidence" value="ECO:0007669"/>
    <property type="project" value="UniProtKB-UniPathway"/>
</dbReference>
<keyword evidence="5" id="KW-0210">Decarboxylase</keyword>
<dbReference type="RefSeq" id="XP_952450.1">
    <property type="nucleotide sequence ID" value="XM_947357.1"/>
</dbReference>
<dbReference type="InterPro" id="IPR013798">
    <property type="entry name" value="Indole-3-glycerol_P_synth_dom"/>
</dbReference>
<dbReference type="InterPro" id="IPR011060">
    <property type="entry name" value="RibuloseP-bd_barrel"/>
</dbReference>
<dbReference type="GO" id="GO:0004640">
    <property type="term" value="F:phosphoribosylanthranilate isomerase activity"/>
    <property type="evidence" value="ECO:0007669"/>
    <property type="project" value="TreeGrafter"/>
</dbReference>
<dbReference type="InterPro" id="IPR045186">
    <property type="entry name" value="Indole-3-glycerol_P_synth"/>
</dbReference>
<dbReference type="OrthoDB" id="524799at2759"/>
<protein>
    <recommendedName>
        <fullName evidence="3">indole-3-glycerol-phosphate synthase</fullName>
        <ecNumber evidence="3">4.1.1.48</ecNumber>
    </recommendedName>
</protein>
<dbReference type="FunCoup" id="Q4UDX1">
    <property type="interactions" value="23"/>
</dbReference>
<dbReference type="EC" id="4.1.1.48" evidence="3"/>
<evidence type="ECO:0000256" key="9">
    <source>
        <dbReference type="SAM" id="Coils"/>
    </source>
</evidence>
<accession>Q4UDX1</accession>
<dbReference type="AlphaFoldDB" id="Q4UDX1"/>
<feature type="coiled-coil region" evidence="9">
    <location>
        <begin position="108"/>
        <end position="135"/>
    </location>
</feature>
<comment type="catalytic activity">
    <reaction evidence="1">
        <text>1-(2-carboxyphenylamino)-1-deoxy-D-ribulose 5-phosphate + H(+) = (1S,2R)-1-C-(indol-3-yl)glycerol 3-phosphate + CO2 + H2O</text>
        <dbReference type="Rhea" id="RHEA:23476"/>
        <dbReference type="ChEBI" id="CHEBI:15377"/>
        <dbReference type="ChEBI" id="CHEBI:15378"/>
        <dbReference type="ChEBI" id="CHEBI:16526"/>
        <dbReference type="ChEBI" id="CHEBI:58613"/>
        <dbReference type="ChEBI" id="CHEBI:58866"/>
        <dbReference type="EC" id="4.1.1.48"/>
    </reaction>
</comment>
<dbReference type="SUPFAM" id="SSF51366">
    <property type="entry name" value="Ribulose-phoshate binding barrel"/>
    <property type="match status" value="1"/>
</dbReference>
<name>Q4UDX1_THEAN</name>
<proteinExistence type="predicted"/>
<dbReference type="Gene3D" id="3.20.20.70">
    <property type="entry name" value="Aldolase class I"/>
    <property type="match status" value="1"/>
</dbReference>
<keyword evidence="6" id="KW-0822">Tryptophan biosynthesis</keyword>
<keyword evidence="8 12" id="KW-0456">Lyase</keyword>
<keyword evidence="13" id="KW-1185">Reference proteome</keyword>
<dbReference type="KEGG" id="tan:TA12230"/>
<dbReference type="GO" id="GO:0004425">
    <property type="term" value="F:indole-3-glycerol-phosphate synthase activity"/>
    <property type="evidence" value="ECO:0007669"/>
    <property type="project" value="UniProtKB-EC"/>
</dbReference>
<evidence type="ECO:0000256" key="5">
    <source>
        <dbReference type="ARBA" id="ARBA00022793"/>
    </source>
</evidence>